<evidence type="ECO:0008006" key="3">
    <source>
        <dbReference type="Google" id="ProtNLM"/>
    </source>
</evidence>
<proteinExistence type="predicted"/>
<keyword evidence="2" id="KW-1185">Reference proteome</keyword>
<gene>
    <name evidence="1" type="ORF">GCM10012289_62690</name>
</gene>
<comment type="caution">
    <text evidence="1">The sequence shown here is derived from an EMBL/GenBank/DDBJ whole genome shotgun (WGS) entry which is preliminary data.</text>
</comment>
<name>A0A917ZA32_9ACTN</name>
<dbReference type="AlphaFoldDB" id="A0A917ZA32"/>
<protein>
    <recommendedName>
        <fullName evidence="3">Alcohol dehydrogenase</fullName>
    </recommendedName>
</protein>
<reference evidence="1" key="2">
    <citation type="submission" date="2020-09" db="EMBL/GenBank/DDBJ databases">
        <authorList>
            <person name="Sun Q."/>
            <person name="Zhou Y."/>
        </authorList>
    </citation>
    <scope>NUCLEOTIDE SEQUENCE</scope>
    <source>
        <strain evidence="1">CGMCC 4.7368</strain>
    </source>
</reference>
<reference evidence="1" key="1">
    <citation type="journal article" date="2014" name="Int. J. Syst. Evol. Microbiol.">
        <title>Complete genome sequence of Corynebacterium casei LMG S-19264T (=DSM 44701T), isolated from a smear-ripened cheese.</title>
        <authorList>
            <consortium name="US DOE Joint Genome Institute (JGI-PGF)"/>
            <person name="Walter F."/>
            <person name="Albersmeier A."/>
            <person name="Kalinowski J."/>
            <person name="Ruckert C."/>
        </authorList>
    </citation>
    <scope>NUCLEOTIDE SEQUENCE</scope>
    <source>
        <strain evidence="1">CGMCC 4.7368</strain>
    </source>
</reference>
<sequence length="47" mass="5220">MILDRMSKGEIDASPLLTHPMSLADGPKGYELFKKKQDGCVRAVFQP</sequence>
<evidence type="ECO:0000313" key="2">
    <source>
        <dbReference type="Proteomes" id="UP000646523"/>
    </source>
</evidence>
<accession>A0A917ZA32</accession>
<dbReference type="Proteomes" id="UP000646523">
    <property type="component" value="Unassembled WGS sequence"/>
</dbReference>
<evidence type="ECO:0000313" key="1">
    <source>
        <dbReference type="EMBL" id="GGO79119.1"/>
    </source>
</evidence>
<dbReference type="EMBL" id="BMNH01000027">
    <property type="protein sequence ID" value="GGO79119.1"/>
    <property type="molecule type" value="Genomic_DNA"/>
</dbReference>
<organism evidence="1 2">
    <name type="scientific">Nonomuraea cavernae</name>
    <dbReference type="NCBI Taxonomy" id="2045107"/>
    <lineage>
        <taxon>Bacteria</taxon>
        <taxon>Bacillati</taxon>
        <taxon>Actinomycetota</taxon>
        <taxon>Actinomycetes</taxon>
        <taxon>Streptosporangiales</taxon>
        <taxon>Streptosporangiaceae</taxon>
        <taxon>Nonomuraea</taxon>
    </lineage>
</organism>